<organism evidence="2 3">
    <name type="scientific">Denitrobaculum tricleocarpae</name>
    <dbReference type="NCBI Taxonomy" id="2591009"/>
    <lineage>
        <taxon>Bacteria</taxon>
        <taxon>Pseudomonadati</taxon>
        <taxon>Pseudomonadota</taxon>
        <taxon>Alphaproteobacteria</taxon>
        <taxon>Rhodospirillales</taxon>
        <taxon>Rhodospirillaceae</taxon>
        <taxon>Denitrobaculum</taxon>
    </lineage>
</organism>
<evidence type="ECO:0000313" key="3">
    <source>
        <dbReference type="Proteomes" id="UP000315252"/>
    </source>
</evidence>
<gene>
    <name evidence="2" type="ORF">FKG95_19670</name>
</gene>
<name>A0A545TKU1_9PROT</name>
<keyword evidence="1" id="KW-0732">Signal</keyword>
<dbReference type="RefSeq" id="WP_142898124.1">
    <property type="nucleotide sequence ID" value="NZ_ML660058.1"/>
</dbReference>
<dbReference type="Proteomes" id="UP000315252">
    <property type="component" value="Unassembled WGS sequence"/>
</dbReference>
<proteinExistence type="predicted"/>
<sequence>MPDSKFALALSGFLLLAFVKAGPAAADAYTTCLGEIADADLEAKTAYQRALRDLIVDRRPEFAELADINRDLQLLLAQMRFARVDYLLTTAPERVDGKNGLSRFRNFDWTQEDLDRMTANSTEYREQSVRLERLKGRNQGHPDWPAMRSFVRSEMSEGGAFAQITADFIEAGAALEARMAGCSEN</sequence>
<dbReference type="EMBL" id="VHSH01000007">
    <property type="protein sequence ID" value="TQV77781.1"/>
    <property type="molecule type" value="Genomic_DNA"/>
</dbReference>
<comment type="caution">
    <text evidence="2">The sequence shown here is derived from an EMBL/GenBank/DDBJ whole genome shotgun (WGS) entry which is preliminary data.</text>
</comment>
<accession>A0A545TKU1</accession>
<evidence type="ECO:0000313" key="2">
    <source>
        <dbReference type="EMBL" id="TQV77781.1"/>
    </source>
</evidence>
<protein>
    <submittedName>
        <fullName evidence="2">Uncharacterized protein</fullName>
    </submittedName>
</protein>
<dbReference type="OrthoDB" id="7361980at2"/>
<keyword evidence="3" id="KW-1185">Reference proteome</keyword>
<feature type="chain" id="PRO_5021841967" evidence="1">
    <location>
        <begin position="27"/>
        <end position="185"/>
    </location>
</feature>
<evidence type="ECO:0000256" key="1">
    <source>
        <dbReference type="SAM" id="SignalP"/>
    </source>
</evidence>
<reference evidence="2 3" key="1">
    <citation type="submission" date="2019-06" db="EMBL/GenBank/DDBJ databases">
        <title>Whole genome sequence for Rhodospirillaceae sp. R148.</title>
        <authorList>
            <person name="Wang G."/>
        </authorList>
    </citation>
    <scope>NUCLEOTIDE SEQUENCE [LARGE SCALE GENOMIC DNA]</scope>
    <source>
        <strain evidence="2 3">R148</strain>
    </source>
</reference>
<dbReference type="AlphaFoldDB" id="A0A545TKU1"/>
<feature type="signal peptide" evidence="1">
    <location>
        <begin position="1"/>
        <end position="26"/>
    </location>
</feature>